<keyword evidence="2" id="KW-0378">Hydrolase</keyword>
<dbReference type="PANTHER" id="PTHR24264:SF83">
    <property type="entry name" value="COMPLEMENT FACTOR I"/>
    <property type="match status" value="1"/>
</dbReference>
<dbReference type="EMBL" id="MU825401">
    <property type="protein sequence ID" value="KAJ7392544.1"/>
    <property type="molecule type" value="Genomic_DNA"/>
</dbReference>
<proteinExistence type="predicted"/>
<dbReference type="SMART" id="SM00020">
    <property type="entry name" value="Tryp_SPc"/>
    <property type="match status" value="1"/>
</dbReference>
<keyword evidence="4" id="KW-1015">Disulfide bond</keyword>
<feature type="domain" description="Peptidase S1" evidence="5">
    <location>
        <begin position="1"/>
        <end position="143"/>
    </location>
</feature>
<dbReference type="PANTHER" id="PTHR24264">
    <property type="entry name" value="TRYPSIN-RELATED"/>
    <property type="match status" value="1"/>
</dbReference>
<evidence type="ECO:0000256" key="1">
    <source>
        <dbReference type="ARBA" id="ARBA00022670"/>
    </source>
</evidence>
<dbReference type="PROSITE" id="PS00135">
    <property type="entry name" value="TRYPSIN_SER"/>
    <property type="match status" value="1"/>
</dbReference>
<dbReference type="InterPro" id="IPR050127">
    <property type="entry name" value="Serine_Proteases_S1"/>
</dbReference>
<dbReference type="InterPro" id="IPR009003">
    <property type="entry name" value="Peptidase_S1_PA"/>
</dbReference>
<keyword evidence="3" id="KW-0720">Serine protease</keyword>
<dbReference type="AlphaFoldDB" id="A0A9X0A6J3"/>
<dbReference type="InterPro" id="IPR043504">
    <property type="entry name" value="Peptidase_S1_PA_chymotrypsin"/>
</dbReference>
<evidence type="ECO:0000313" key="7">
    <source>
        <dbReference type="Proteomes" id="UP001163046"/>
    </source>
</evidence>
<keyword evidence="1" id="KW-0645">Protease</keyword>
<evidence type="ECO:0000256" key="2">
    <source>
        <dbReference type="ARBA" id="ARBA00022801"/>
    </source>
</evidence>
<protein>
    <recommendedName>
        <fullName evidence="5">Peptidase S1 domain-containing protein</fullName>
    </recommendedName>
</protein>
<dbReference type="FunFam" id="2.40.10.10:FF:000010">
    <property type="entry name" value="Kallikrein related peptidase 11"/>
    <property type="match status" value="1"/>
</dbReference>
<evidence type="ECO:0000256" key="4">
    <source>
        <dbReference type="ARBA" id="ARBA00023157"/>
    </source>
</evidence>
<reference evidence="6" key="1">
    <citation type="submission" date="2023-01" db="EMBL/GenBank/DDBJ databases">
        <title>Genome assembly of the deep-sea coral Lophelia pertusa.</title>
        <authorList>
            <person name="Herrera S."/>
            <person name="Cordes E."/>
        </authorList>
    </citation>
    <scope>NUCLEOTIDE SEQUENCE</scope>
    <source>
        <strain evidence="6">USNM1676648</strain>
        <tissue evidence="6">Polyp</tissue>
    </source>
</reference>
<evidence type="ECO:0000259" key="5">
    <source>
        <dbReference type="PROSITE" id="PS50240"/>
    </source>
</evidence>
<name>A0A9X0A6J3_9CNID</name>
<dbReference type="Proteomes" id="UP001163046">
    <property type="component" value="Unassembled WGS sequence"/>
</dbReference>
<organism evidence="6 7">
    <name type="scientific">Desmophyllum pertusum</name>
    <dbReference type="NCBI Taxonomy" id="174260"/>
    <lineage>
        <taxon>Eukaryota</taxon>
        <taxon>Metazoa</taxon>
        <taxon>Cnidaria</taxon>
        <taxon>Anthozoa</taxon>
        <taxon>Hexacorallia</taxon>
        <taxon>Scleractinia</taxon>
        <taxon>Caryophylliina</taxon>
        <taxon>Caryophylliidae</taxon>
        <taxon>Desmophyllum</taxon>
    </lineage>
</organism>
<dbReference type="CDD" id="cd00190">
    <property type="entry name" value="Tryp_SPc"/>
    <property type="match status" value="1"/>
</dbReference>
<accession>A0A9X0A6J3</accession>
<keyword evidence="7" id="KW-1185">Reference proteome</keyword>
<gene>
    <name evidence="6" type="ORF">OS493_012215</name>
</gene>
<dbReference type="SUPFAM" id="SSF50494">
    <property type="entry name" value="Trypsin-like serine proteases"/>
    <property type="match status" value="1"/>
</dbReference>
<dbReference type="Gene3D" id="2.40.10.10">
    <property type="entry name" value="Trypsin-like serine proteases"/>
    <property type="match status" value="1"/>
</dbReference>
<dbReference type="InterPro" id="IPR001254">
    <property type="entry name" value="Trypsin_dom"/>
</dbReference>
<dbReference type="PROSITE" id="PS50240">
    <property type="entry name" value="TRYPSIN_DOM"/>
    <property type="match status" value="1"/>
</dbReference>
<dbReference type="GO" id="GO:0005615">
    <property type="term" value="C:extracellular space"/>
    <property type="evidence" value="ECO:0007669"/>
    <property type="project" value="TreeGrafter"/>
</dbReference>
<dbReference type="OrthoDB" id="6018415at2759"/>
<sequence length="145" mass="15551">MDNDIALIELESEVSFNDNMKPVCLPTNNFPPGTMCLVSGFGTIRSNGPQSKTLRKVNVPIVDNQKCGENYGPISYLKVCAGYNQGKMDACQGDSGGPLVCPQNGKYYLTGVVSYGIGCAKAGYPGVYANVKELLPWIENTKSSN</sequence>
<dbReference type="GO" id="GO:0004252">
    <property type="term" value="F:serine-type endopeptidase activity"/>
    <property type="evidence" value="ECO:0007669"/>
    <property type="project" value="InterPro"/>
</dbReference>
<evidence type="ECO:0000313" key="6">
    <source>
        <dbReference type="EMBL" id="KAJ7392544.1"/>
    </source>
</evidence>
<dbReference type="InterPro" id="IPR033116">
    <property type="entry name" value="TRYPSIN_SER"/>
</dbReference>
<evidence type="ECO:0000256" key="3">
    <source>
        <dbReference type="ARBA" id="ARBA00022825"/>
    </source>
</evidence>
<dbReference type="Pfam" id="PF00089">
    <property type="entry name" value="Trypsin"/>
    <property type="match status" value="1"/>
</dbReference>
<dbReference type="GO" id="GO:0006508">
    <property type="term" value="P:proteolysis"/>
    <property type="evidence" value="ECO:0007669"/>
    <property type="project" value="UniProtKB-KW"/>
</dbReference>
<comment type="caution">
    <text evidence="6">The sequence shown here is derived from an EMBL/GenBank/DDBJ whole genome shotgun (WGS) entry which is preliminary data.</text>
</comment>